<feature type="transmembrane region" description="Helical" evidence="6">
    <location>
        <begin position="446"/>
        <end position="470"/>
    </location>
</feature>
<evidence type="ECO:0000256" key="4">
    <source>
        <dbReference type="ARBA" id="ARBA00022989"/>
    </source>
</evidence>
<feature type="transmembrane region" description="Helical" evidence="6">
    <location>
        <begin position="547"/>
        <end position="567"/>
    </location>
</feature>
<dbReference type="Proteomes" id="UP000253664">
    <property type="component" value="Unassembled WGS sequence"/>
</dbReference>
<feature type="transmembrane region" description="Helical" evidence="6">
    <location>
        <begin position="242"/>
        <end position="262"/>
    </location>
</feature>
<feature type="transmembrane region" description="Helical" evidence="6">
    <location>
        <begin position="332"/>
        <end position="354"/>
    </location>
</feature>
<feature type="transmembrane region" description="Helical" evidence="6">
    <location>
        <begin position="573"/>
        <end position="593"/>
    </location>
</feature>
<keyword evidence="8" id="KW-1185">Reference proteome</keyword>
<dbReference type="EMBL" id="LKCN02000001">
    <property type="protein sequence ID" value="RCI17271.1"/>
    <property type="molecule type" value="Genomic_DNA"/>
</dbReference>
<keyword evidence="2" id="KW-0813">Transport</keyword>
<keyword evidence="3 6" id="KW-0812">Transmembrane</keyword>
<protein>
    <recommendedName>
        <fullName evidence="9">Amino acid permease/ SLC12A domain-containing protein</fullName>
    </recommendedName>
</protein>
<dbReference type="PROSITE" id="PS00218">
    <property type="entry name" value="AMINO_ACID_PERMEASE_1"/>
    <property type="match status" value="1"/>
</dbReference>
<feature type="transmembrane region" description="Helical" evidence="6">
    <location>
        <begin position="495"/>
        <end position="518"/>
    </location>
</feature>
<comment type="subcellular location">
    <subcellularLocation>
        <location evidence="1">Membrane</location>
        <topology evidence="1">Multi-pass membrane protein</topology>
    </subcellularLocation>
</comment>
<evidence type="ECO:0000313" key="8">
    <source>
        <dbReference type="Proteomes" id="UP000253664"/>
    </source>
</evidence>
<feature type="transmembrane region" description="Helical" evidence="6">
    <location>
        <begin position="405"/>
        <end position="425"/>
    </location>
</feature>
<reference evidence="7 8" key="1">
    <citation type="journal article" date="2015" name="BMC Genomics">
        <title>Insights from the genome of Ophiocordyceps polyrhachis-furcata to pathogenicity and host specificity in insect fungi.</title>
        <authorList>
            <person name="Wichadakul D."/>
            <person name="Kobmoo N."/>
            <person name="Ingsriswang S."/>
            <person name="Tangphatsornruang S."/>
            <person name="Chantasingh D."/>
            <person name="Luangsa-ard J.J."/>
            <person name="Eurwilaichitr L."/>
        </authorList>
    </citation>
    <scope>NUCLEOTIDE SEQUENCE [LARGE SCALE GENOMIC DNA]</scope>
    <source>
        <strain evidence="7 8">BCC 54312</strain>
    </source>
</reference>
<evidence type="ECO:0000256" key="2">
    <source>
        <dbReference type="ARBA" id="ARBA00022448"/>
    </source>
</evidence>
<feature type="transmembrane region" description="Helical" evidence="6">
    <location>
        <begin position="645"/>
        <end position="666"/>
    </location>
</feature>
<name>A0A367LS84_9HYPO</name>
<evidence type="ECO:0008006" key="9">
    <source>
        <dbReference type="Google" id="ProtNLM"/>
    </source>
</evidence>
<feature type="transmembrane region" description="Helical" evidence="6">
    <location>
        <begin position="366"/>
        <end position="385"/>
    </location>
</feature>
<organism evidence="7 8">
    <name type="scientific">Ophiocordyceps polyrhachis-furcata BCC 54312</name>
    <dbReference type="NCBI Taxonomy" id="1330021"/>
    <lineage>
        <taxon>Eukaryota</taxon>
        <taxon>Fungi</taxon>
        <taxon>Dikarya</taxon>
        <taxon>Ascomycota</taxon>
        <taxon>Pezizomycotina</taxon>
        <taxon>Sordariomycetes</taxon>
        <taxon>Hypocreomycetidae</taxon>
        <taxon>Hypocreales</taxon>
        <taxon>Ophiocordycipitaceae</taxon>
        <taxon>Ophiocordyceps</taxon>
    </lineage>
</organism>
<dbReference type="GO" id="GO:0016020">
    <property type="term" value="C:membrane"/>
    <property type="evidence" value="ECO:0007669"/>
    <property type="project" value="UniProtKB-SubCell"/>
</dbReference>
<proteinExistence type="predicted"/>
<keyword evidence="4 6" id="KW-1133">Transmembrane helix</keyword>
<feature type="transmembrane region" description="Helical" evidence="6">
    <location>
        <begin position="613"/>
        <end position="633"/>
    </location>
</feature>
<dbReference type="InterPro" id="IPR002293">
    <property type="entry name" value="AA/rel_permease1"/>
</dbReference>
<evidence type="ECO:0000256" key="6">
    <source>
        <dbReference type="SAM" id="Phobius"/>
    </source>
</evidence>
<feature type="transmembrane region" description="Helical" evidence="6">
    <location>
        <begin position="210"/>
        <end position="235"/>
    </location>
</feature>
<evidence type="ECO:0000256" key="3">
    <source>
        <dbReference type="ARBA" id="ARBA00022692"/>
    </source>
</evidence>
<dbReference type="AlphaFoldDB" id="A0A367LS84"/>
<keyword evidence="5 6" id="KW-0472">Membrane</keyword>
<dbReference type="Gene3D" id="1.20.1740.10">
    <property type="entry name" value="Amino acid/polyamine transporter I"/>
    <property type="match status" value="1"/>
</dbReference>
<gene>
    <name evidence="7" type="ORF">L249_3153</name>
</gene>
<dbReference type="Pfam" id="PF13520">
    <property type="entry name" value="AA_permease_2"/>
    <property type="match status" value="1"/>
</dbReference>
<dbReference type="OrthoDB" id="3900342at2759"/>
<evidence type="ECO:0000256" key="5">
    <source>
        <dbReference type="ARBA" id="ARBA00023136"/>
    </source>
</evidence>
<comment type="caution">
    <text evidence="7">The sequence shown here is derived from an EMBL/GenBank/DDBJ whole genome shotgun (WGS) entry which is preliminary data.</text>
</comment>
<dbReference type="PANTHER" id="PTHR45649">
    <property type="entry name" value="AMINO-ACID PERMEASE BAT1"/>
    <property type="match status" value="1"/>
</dbReference>
<dbReference type="PANTHER" id="PTHR45649:SF27">
    <property type="entry name" value="CHOLINE TRANSPORTER (EUROFUNG)"/>
    <property type="match status" value="1"/>
</dbReference>
<dbReference type="STRING" id="1330021.A0A367LS84"/>
<sequence>MQMDLPPTLWTKKAMFASSSSSSPLLLGFLLASRCTAVDPPSLNLTALSASNGMTTIECWQVGPFVSSNDAGTSGVPSYFFGDVVNATYSVIPPNFDGGLHNAPSFQFVFFAAGSARITLPNGTEEATVGLGKNRLIIAGDTADVSTLGHRTQYLGGDKTVAMQVPIKDPKNFNHTVLHNVQMNNNSNVKHPNDVNPSGHAQELPRRFSLLSLAGTGLLVGNVWPAIGGSLAVAISNGGPPGVLYEFVAVSVCYLAVAASIAELASAVPSSAGVYHWASVAAGVRAGRPVGFLAGWWNYLAWVLGAASMTSILGNAVVQMHASTHAGFKAEAWHVLVVYLVCTWAACLVVCVAARAMPALNKLGGYAIVVFFVVTVVIVAVMPALPGHDGHATSESVWTEWKTLMAYPPGFVFLSGMLNGAYSVGAVDAITHLAEEIPSPERNVPLALALQVSIGSVTGVCYLVAILYAIHDLDALRNSPYPIADIYRQATGSQAAVAGLLFMIVVCIGLTVLGLHITCGRTLWTLARDGASPFSATLSGMNKSLQVPVNATVASAVLVTILGILYVGSTAAFNVLVGSFVVLSSSSYVACILPHILTRRSNMTYGPFRMSGIWGYIVNAFACLHMIVWGVVYCFPSNLPTDAKSMNYTGVIWGGSTVVIILFWLLRAKRGYRGPKLTTMNNEVVYT</sequence>
<evidence type="ECO:0000313" key="7">
    <source>
        <dbReference type="EMBL" id="RCI17271.1"/>
    </source>
</evidence>
<accession>A0A367LS84</accession>
<dbReference type="InterPro" id="IPR004840">
    <property type="entry name" value="Amino_acid_permease_CS"/>
</dbReference>
<evidence type="ECO:0000256" key="1">
    <source>
        <dbReference type="ARBA" id="ARBA00004141"/>
    </source>
</evidence>
<feature type="transmembrane region" description="Helical" evidence="6">
    <location>
        <begin position="299"/>
        <end position="320"/>
    </location>
</feature>
<dbReference type="GO" id="GO:0022857">
    <property type="term" value="F:transmembrane transporter activity"/>
    <property type="evidence" value="ECO:0007669"/>
    <property type="project" value="InterPro"/>
</dbReference>
<dbReference type="GO" id="GO:0006865">
    <property type="term" value="P:amino acid transport"/>
    <property type="evidence" value="ECO:0007669"/>
    <property type="project" value="InterPro"/>
</dbReference>